<comment type="caution">
    <text evidence="2">The sequence shown here is derived from an EMBL/GenBank/DDBJ whole genome shotgun (WGS) entry which is preliminary data.</text>
</comment>
<dbReference type="EMBL" id="SVER01000014">
    <property type="protein sequence ID" value="MBE5919507.1"/>
    <property type="molecule type" value="Genomic_DNA"/>
</dbReference>
<reference evidence="2" key="1">
    <citation type="submission" date="2019-04" db="EMBL/GenBank/DDBJ databases">
        <title>Evolution of Biomass-Degrading Anaerobic Consortia Revealed by Metagenomics.</title>
        <authorList>
            <person name="Peng X."/>
        </authorList>
    </citation>
    <scope>NUCLEOTIDE SEQUENCE</scope>
    <source>
        <strain evidence="2">SIG311</strain>
    </source>
</reference>
<dbReference type="GO" id="GO:0003676">
    <property type="term" value="F:nucleic acid binding"/>
    <property type="evidence" value="ECO:0007669"/>
    <property type="project" value="InterPro"/>
</dbReference>
<gene>
    <name evidence="2" type="ORF">E7272_06635</name>
</gene>
<dbReference type="Pfam" id="PF07669">
    <property type="entry name" value="Eco57I"/>
    <property type="match status" value="1"/>
</dbReference>
<dbReference type="AlphaFoldDB" id="A0A927U9C0"/>
<organism evidence="2 3">
    <name type="scientific">Pseudobutyrivibrio ruminis</name>
    <dbReference type="NCBI Taxonomy" id="46206"/>
    <lineage>
        <taxon>Bacteria</taxon>
        <taxon>Bacillati</taxon>
        <taxon>Bacillota</taxon>
        <taxon>Clostridia</taxon>
        <taxon>Lachnospirales</taxon>
        <taxon>Lachnospiraceae</taxon>
        <taxon>Pseudobutyrivibrio</taxon>
    </lineage>
</organism>
<accession>A0A927U9C0</accession>
<dbReference type="GO" id="GO:0006304">
    <property type="term" value="P:DNA modification"/>
    <property type="evidence" value="ECO:0007669"/>
    <property type="project" value="InterPro"/>
</dbReference>
<evidence type="ECO:0000259" key="1">
    <source>
        <dbReference type="Pfam" id="PF07669"/>
    </source>
</evidence>
<dbReference type="SUPFAM" id="SSF53335">
    <property type="entry name" value="S-adenosyl-L-methionine-dependent methyltransferases"/>
    <property type="match status" value="1"/>
</dbReference>
<proteinExistence type="predicted"/>
<dbReference type="GO" id="GO:0009007">
    <property type="term" value="F:site-specific DNA-methyltransferase (adenine-specific) activity"/>
    <property type="evidence" value="ECO:0007669"/>
    <property type="project" value="UniProtKB-EC"/>
</dbReference>
<sequence>MTWASPGFFIDYDDIYRMSNTYYEGNVKMKFDFAIGNPPYQESNDVNNRAEPIYPLFYDSAESVADKYMLISPARFLFNAGLTSKEWNQKMLSDEHLKVEYYNQNSAEVFSNTDIKGGVAVMYRDSKKDFGAIEQFVADDRLRRVIKHFPKNTNNLPSIMFGGRSDLKFNDKFLEAYPQSKEDRLKAIQEKHPTVKQLGPNEEYELKSPTLDILSYAFWDNKPDDGEYYRILGLVNGKREYKYINKVYMTPRYPEHNNIDKWKVFIPKASGNGQFGETISAPVVSAPGESSTPTFISIGAFDTETEAINVIKYIRTKTARTLLSVLKITQDIVPSKWAYVPLQDFTSSSDIDWSKSIPEIDQQLYRKYGLTEEEIEFIETHVKPME</sequence>
<evidence type="ECO:0000313" key="2">
    <source>
        <dbReference type="EMBL" id="MBE5919507.1"/>
    </source>
</evidence>
<evidence type="ECO:0000313" key="3">
    <source>
        <dbReference type="Proteomes" id="UP000766246"/>
    </source>
</evidence>
<dbReference type="InterPro" id="IPR002052">
    <property type="entry name" value="DNA_methylase_N6_adenine_CS"/>
</dbReference>
<protein>
    <recommendedName>
        <fullName evidence="1">Type II methyltransferase M.TaqI-like domain-containing protein</fullName>
    </recommendedName>
</protein>
<dbReference type="InterPro" id="IPR029063">
    <property type="entry name" value="SAM-dependent_MTases_sf"/>
</dbReference>
<dbReference type="PROSITE" id="PS00092">
    <property type="entry name" value="N6_MTASE"/>
    <property type="match status" value="1"/>
</dbReference>
<dbReference type="Gene3D" id="3.40.50.150">
    <property type="entry name" value="Vaccinia Virus protein VP39"/>
    <property type="match status" value="1"/>
</dbReference>
<feature type="domain" description="Type II methyltransferase M.TaqI-like" evidence="1">
    <location>
        <begin position="24"/>
        <end position="110"/>
    </location>
</feature>
<dbReference type="Proteomes" id="UP000766246">
    <property type="component" value="Unassembled WGS sequence"/>
</dbReference>
<dbReference type="GO" id="GO:0032259">
    <property type="term" value="P:methylation"/>
    <property type="evidence" value="ECO:0007669"/>
    <property type="project" value="InterPro"/>
</dbReference>
<dbReference type="InterPro" id="IPR011639">
    <property type="entry name" value="MethylTrfase_TaqI-like_dom"/>
</dbReference>
<name>A0A927U9C0_9FIRM</name>